<reference evidence="2 3" key="1">
    <citation type="journal article" date="2015" name="Genome Announc.">
        <title>Expanding the biotechnology potential of lactobacilli through comparative genomics of 213 strains and associated genera.</title>
        <authorList>
            <person name="Sun Z."/>
            <person name="Harris H.M."/>
            <person name="McCann A."/>
            <person name="Guo C."/>
            <person name="Argimon S."/>
            <person name="Zhang W."/>
            <person name="Yang X."/>
            <person name="Jeffery I.B."/>
            <person name="Cooney J.C."/>
            <person name="Kagawa T.F."/>
            <person name="Liu W."/>
            <person name="Song Y."/>
            <person name="Salvetti E."/>
            <person name="Wrobel A."/>
            <person name="Rasinkangas P."/>
            <person name="Parkhill J."/>
            <person name="Rea M.C."/>
            <person name="O'Sullivan O."/>
            <person name="Ritari J."/>
            <person name="Douillard F.P."/>
            <person name="Paul Ross R."/>
            <person name="Yang R."/>
            <person name="Briner A.E."/>
            <person name="Felis G.E."/>
            <person name="de Vos W.M."/>
            <person name="Barrangou R."/>
            <person name="Klaenhammer T.R."/>
            <person name="Caufield P.W."/>
            <person name="Cui Y."/>
            <person name="Zhang H."/>
            <person name="O'Toole P.W."/>
        </authorList>
    </citation>
    <scope>NUCLEOTIDE SEQUENCE [LARGE SCALE GENOMIC DNA]</scope>
    <source>
        <strain evidence="2 3">DSM 19117</strain>
    </source>
</reference>
<dbReference type="Pfam" id="PF12802">
    <property type="entry name" value="MarR_2"/>
    <property type="match status" value="1"/>
</dbReference>
<dbReference type="InterPro" id="IPR036388">
    <property type="entry name" value="WH-like_DNA-bd_sf"/>
</dbReference>
<gene>
    <name evidence="2" type="ORF">FD30_GL001368</name>
</gene>
<dbReference type="InterPro" id="IPR036390">
    <property type="entry name" value="WH_DNA-bd_sf"/>
</dbReference>
<name>A0A0R1JZC3_9LACO</name>
<accession>A0A0R1JZC3</accession>
<evidence type="ECO:0000259" key="1">
    <source>
        <dbReference type="PROSITE" id="PS50995"/>
    </source>
</evidence>
<sequence>MMDTLFEDNIGRNLKTLNNLVEKKLNNDLRSLGVSLTGTQMSVMMWLHNNQGVPLTQKQIETELKLSHPTTRGINKRLVEAGLIETQVVAEDKRQIQLQLTPKGRDLLDSYSHQLKMKVDAVEAKMLTGIDANTQTILLSSIRTMIRNME</sequence>
<organism evidence="2 3">
    <name type="scientific">Levilactobacillus namurensis DSM 19117</name>
    <dbReference type="NCBI Taxonomy" id="1423773"/>
    <lineage>
        <taxon>Bacteria</taxon>
        <taxon>Bacillati</taxon>
        <taxon>Bacillota</taxon>
        <taxon>Bacilli</taxon>
        <taxon>Lactobacillales</taxon>
        <taxon>Lactobacillaceae</taxon>
        <taxon>Levilactobacillus</taxon>
    </lineage>
</organism>
<dbReference type="GO" id="GO:0006950">
    <property type="term" value="P:response to stress"/>
    <property type="evidence" value="ECO:0007669"/>
    <property type="project" value="TreeGrafter"/>
</dbReference>
<dbReference type="SUPFAM" id="SSF46785">
    <property type="entry name" value="Winged helix' DNA-binding domain"/>
    <property type="match status" value="1"/>
</dbReference>
<dbReference type="AlphaFoldDB" id="A0A0R1JZC3"/>
<dbReference type="PANTHER" id="PTHR33164:SF43">
    <property type="entry name" value="HTH-TYPE TRANSCRIPTIONAL REPRESSOR YETL"/>
    <property type="match status" value="1"/>
</dbReference>
<dbReference type="PANTHER" id="PTHR33164">
    <property type="entry name" value="TRANSCRIPTIONAL REGULATOR, MARR FAMILY"/>
    <property type="match status" value="1"/>
</dbReference>
<dbReference type="Gene3D" id="1.10.10.10">
    <property type="entry name" value="Winged helix-like DNA-binding domain superfamily/Winged helix DNA-binding domain"/>
    <property type="match status" value="1"/>
</dbReference>
<dbReference type="PROSITE" id="PS50995">
    <property type="entry name" value="HTH_MARR_2"/>
    <property type="match status" value="1"/>
</dbReference>
<dbReference type="InterPro" id="IPR039422">
    <property type="entry name" value="MarR/SlyA-like"/>
</dbReference>
<feature type="domain" description="HTH marR-type" evidence="1">
    <location>
        <begin position="7"/>
        <end position="150"/>
    </location>
</feature>
<comment type="caution">
    <text evidence="2">The sequence shown here is derived from an EMBL/GenBank/DDBJ whole genome shotgun (WGS) entry which is preliminary data.</text>
</comment>
<dbReference type="STRING" id="1423773.FD30_GL001368"/>
<dbReference type="SMART" id="SM00347">
    <property type="entry name" value="HTH_MARR"/>
    <property type="match status" value="1"/>
</dbReference>
<keyword evidence="3" id="KW-1185">Reference proteome</keyword>
<dbReference type="InterPro" id="IPR000835">
    <property type="entry name" value="HTH_MarR-typ"/>
</dbReference>
<dbReference type="GO" id="GO:0003700">
    <property type="term" value="F:DNA-binding transcription factor activity"/>
    <property type="evidence" value="ECO:0007669"/>
    <property type="project" value="InterPro"/>
</dbReference>
<evidence type="ECO:0000313" key="3">
    <source>
        <dbReference type="Proteomes" id="UP000051162"/>
    </source>
</evidence>
<dbReference type="EMBL" id="AZDT01000019">
    <property type="protein sequence ID" value="KRK76432.1"/>
    <property type="molecule type" value="Genomic_DNA"/>
</dbReference>
<dbReference type="PATRIC" id="fig|1423773.3.peg.1402"/>
<dbReference type="OrthoDB" id="2289895at2"/>
<dbReference type="Proteomes" id="UP000051162">
    <property type="component" value="Unassembled WGS sequence"/>
</dbReference>
<protein>
    <recommendedName>
        <fullName evidence="1">HTH marR-type domain-containing protein</fullName>
    </recommendedName>
</protein>
<proteinExistence type="predicted"/>
<evidence type="ECO:0000313" key="2">
    <source>
        <dbReference type="EMBL" id="KRK76432.1"/>
    </source>
</evidence>